<gene>
    <name evidence="2" type="ORF">CJ030_MR5G025010</name>
</gene>
<keyword evidence="3" id="KW-1185">Reference proteome</keyword>
<organism evidence="2 3">
    <name type="scientific">Morella rubra</name>
    <name type="common">Chinese bayberry</name>
    <dbReference type="NCBI Taxonomy" id="262757"/>
    <lineage>
        <taxon>Eukaryota</taxon>
        <taxon>Viridiplantae</taxon>
        <taxon>Streptophyta</taxon>
        <taxon>Embryophyta</taxon>
        <taxon>Tracheophyta</taxon>
        <taxon>Spermatophyta</taxon>
        <taxon>Magnoliopsida</taxon>
        <taxon>eudicotyledons</taxon>
        <taxon>Gunneridae</taxon>
        <taxon>Pentapetalae</taxon>
        <taxon>rosids</taxon>
        <taxon>fabids</taxon>
        <taxon>Fagales</taxon>
        <taxon>Myricaceae</taxon>
        <taxon>Morella</taxon>
    </lineage>
</organism>
<dbReference type="OrthoDB" id="1436833at2759"/>
<feature type="region of interest" description="Disordered" evidence="1">
    <location>
        <begin position="219"/>
        <end position="243"/>
    </location>
</feature>
<evidence type="ECO:0000313" key="3">
    <source>
        <dbReference type="Proteomes" id="UP000516437"/>
    </source>
</evidence>
<sequence>MDHSERSITNVGGQIQGPAWADAFLAELRGSIRAIVEPTHSLCMELQCRLIGLENKFALTDRALTEEMNIMERELFAIIENEQAFAYQQSGLCGESSTPGLSLDEHTAIIMDVTTFPNMPMQRRAALLRRGFRTLLGLGYDYPGGKQHASRAAAFVLKDYAPDFMLHHRPEKAHQCVRAEAQKTDAQILLPYGVLLTQFLYNLMTQQVLGAARAARARREEPAQGTEEQDLGQSSSQGLEGQRPSWVVSMMTELTEQMRAVMQPTHEMVGNISSRLSALELKVVSMELS</sequence>
<proteinExistence type="predicted"/>
<name>A0A6A1VH99_9ROSI</name>
<dbReference type="EMBL" id="RXIC02000023">
    <property type="protein sequence ID" value="KAB1212242.1"/>
    <property type="molecule type" value="Genomic_DNA"/>
</dbReference>
<accession>A0A6A1VH99</accession>
<evidence type="ECO:0000256" key="1">
    <source>
        <dbReference type="SAM" id="MobiDB-lite"/>
    </source>
</evidence>
<dbReference type="AlphaFoldDB" id="A0A6A1VH99"/>
<protein>
    <submittedName>
        <fullName evidence="2">Uncharacterized protein</fullName>
    </submittedName>
</protein>
<dbReference type="Proteomes" id="UP000516437">
    <property type="component" value="Chromosome 5"/>
</dbReference>
<reference evidence="2 3" key="1">
    <citation type="journal article" date="2019" name="Plant Biotechnol. J.">
        <title>The red bayberry genome and genetic basis of sex determination.</title>
        <authorList>
            <person name="Jia H.M."/>
            <person name="Jia H.J."/>
            <person name="Cai Q.L."/>
            <person name="Wang Y."/>
            <person name="Zhao H.B."/>
            <person name="Yang W.F."/>
            <person name="Wang G.Y."/>
            <person name="Li Y.H."/>
            <person name="Zhan D.L."/>
            <person name="Shen Y.T."/>
            <person name="Niu Q.F."/>
            <person name="Chang L."/>
            <person name="Qiu J."/>
            <person name="Zhao L."/>
            <person name="Xie H.B."/>
            <person name="Fu W.Y."/>
            <person name="Jin J."/>
            <person name="Li X.W."/>
            <person name="Jiao Y."/>
            <person name="Zhou C.C."/>
            <person name="Tu T."/>
            <person name="Chai C.Y."/>
            <person name="Gao J.L."/>
            <person name="Fan L.J."/>
            <person name="van de Weg E."/>
            <person name="Wang J.Y."/>
            <person name="Gao Z.S."/>
        </authorList>
    </citation>
    <scope>NUCLEOTIDE SEQUENCE [LARGE SCALE GENOMIC DNA]</scope>
    <source>
        <tissue evidence="2">Leaves</tissue>
    </source>
</reference>
<evidence type="ECO:0000313" key="2">
    <source>
        <dbReference type="EMBL" id="KAB1212242.1"/>
    </source>
</evidence>
<comment type="caution">
    <text evidence="2">The sequence shown here is derived from an EMBL/GenBank/DDBJ whole genome shotgun (WGS) entry which is preliminary data.</text>
</comment>